<dbReference type="EMBL" id="JAROKS010000012">
    <property type="protein sequence ID" value="KAK1799466.1"/>
    <property type="molecule type" value="Genomic_DNA"/>
</dbReference>
<gene>
    <name evidence="1" type="ORF">P4O66_007688</name>
</gene>
<protein>
    <submittedName>
        <fullName evidence="1">Uncharacterized protein</fullName>
    </submittedName>
</protein>
<dbReference type="AlphaFoldDB" id="A0AAD8ZJY7"/>
<evidence type="ECO:0000313" key="1">
    <source>
        <dbReference type="EMBL" id="KAK1799466.1"/>
    </source>
</evidence>
<proteinExistence type="predicted"/>
<evidence type="ECO:0000313" key="2">
    <source>
        <dbReference type="Proteomes" id="UP001239994"/>
    </source>
</evidence>
<dbReference type="Proteomes" id="UP001239994">
    <property type="component" value="Unassembled WGS sequence"/>
</dbReference>
<keyword evidence="2" id="KW-1185">Reference proteome</keyword>
<sequence>MAAEERCERLITSQIQPEAKLKERLGDEEEVNAEVTVKKRNLEEDEKHMDHLKLTILLFILLTLKWYFTMQVKSSTEKIVSQDENISKITTENTILLDVLQAEEGEVKTLTKTGAG</sequence>
<reference evidence="1" key="1">
    <citation type="submission" date="2023-03" db="EMBL/GenBank/DDBJ databases">
        <title>Electrophorus voltai genome.</title>
        <authorList>
            <person name="Bian C."/>
        </authorList>
    </citation>
    <scope>NUCLEOTIDE SEQUENCE</scope>
    <source>
        <strain evidence="1">CB-2022</strain>
        <tissue evidence="1">Muscle</tissue>
    </source>
</reference>
<comment type="caution">
    <text evidence="1">The sequence shown here is derived from an EMBL/GenBank/DDBJ whole genome shotgun (WGS) entry which is preliminary data.</text>
</comment>
<name>A0AAD8ZJY7_9TELE</name>
<feature type="non-terminal residue" evidence="1">
    <location>
        <position position="1"/>
    </location>
</feature>
<organism evidence="1 2">
    <name type="scientific">Electrophorus voltai</name>
    <dbReference type="NCBI Taxonomy" id="2609070"/>
    <lineage>
        <taxon>Eukaryota</taxon>
        <taxon>Metazoa</taxon>
        <taxon>Chordata</taxon>
        <taxon>Craniata</taxon>
        <taxon>Vertebrata</taxon>
        <taxon>Euteleostomi</taxon>
        <taxon>Actinopterygii</taxon>
        <taxon>Neopterygii</taxon>
        <taxon>Teleostei</taxon>
        <taxon>Ostariophysi</taxon>
        <taxon>Gymnotiformes</taxon>
        <taxon>Gymnotoidei</taxon>
        <taxon>Gymnotidae</taxon>
        <taxon>Electrophorus</taxon>
    </lineage>
</organism>
<accession>A0AAD8ZJY7</accession>